<evidence type="ECO:0000259" key="2">
    <source>
        <dbReference type="Pfam" id="PF00899"/>
    </source>
</evidence>
<evidence type="ECO:0000313" key="4">
    <source>
        <dbReference type="Proteomes" id="UP000216442"/>
    </source>
</evidence>
<dbReference type="InterPro" id="IPR000594">
    <property type="entry name" value="ThiF_NAD_FAD-bd"/>
</dbReference>
<dbReference type="CDD" id="cd00195">
    <property type="entry name" value="UBCc_UEV"/>
    <property type="match status" value="1"/>
</dbReference>
<dbReference type="SUPFAM" id="SSF54495">
    <property type="entry name" value="UBC-like"/>
    <property type="match status" value="1"/>
</dbReference>
<feature type="region of interest" description="Disordered" evidence="1">
    <location>
        <begin position="1"/>
        <end position="50"/>
    </location>
</feature>
<dbReference type="SUPFAM" id="SSF69572">
    <property type="entry name" value="Activating enzymes of the ubiquitin-like proteins"/>
    <property type="match status" value="1"/>
</dbReference>
<dbReference type="PANTHER" id="PTHR43267">
    <property type="entry name" value="TRNA THREONYLCARBAMOYLADENOSINE DEHYDRATASE"/>
    <property type="match status" value="1"/>
</dbReference>
<evidence type="ECO:0000313" key="3">
    <source>
        <dbReference type="EMBL" id="PAQ05698.1"/>
    </source>
</evidence>
<feature type="compositionally biased region" description="Basic residues" evidence="1">
    <location>
        <begin position="14"/>
        <end position="24"/>
    </location>
</feature>
<evidence type="ECO:0000256" key="1">
    <source>
        <dbReference type="SAM" id="MobiDB-lite"/>
    </source>
</evidence>
<feature type="compositionally biased region" description="Polar residues" evidence="1">
    <location>
        <begin position="1"/>
        <end position="13"/>
    </location>
</feature>
<feature type="domain" description="THIF-type NAD/FAD binding fold" evidence="2">
    <location>
        <begin position="390"/>
        <end position="550"/>
    </location>
</feature>
<dbReference type="GO" id="GO:0061503">
    <property type="term" value="F:tRNA threonylcarbamoyladenosine dehydratase"/>
    <property type="evidence" value="ECO:0007669"/>
    <property type="project" value="TreeGrafter"/>
</dbReference>
<organism evidence="3 4">
    <name type="scientific">Mesorhizobium temperatum</name>
    <dbReference type="NCBI Taxonomy" id="241416"/>
    <lineage>
        <taxon>Bacteria</taxon>
        <taxon>Pseudomonadati</taxon>
        <taxon>Pseudomonadota</taxon>
        <taxon>Alphaproteobacteria</taxon>
        <taxon>Hyphomicrobiales</taxon>
        <taxon>Phyllobacteriaceae</taxon>
        <taxon>Mesorhizobium</taxon>
    </lineage>
</organism>
<sequence>MENQHGTAPNPRQSRQHPARRARLGPKPAGSSARRSAWPEGPTSAAGSSSRMTWIGCGDLKAGMLPHWEHACLGRLDFELRDLAFFARDSLRIDEDQLKNGVLCVEFEWPLASGESCELRAVFPDSYPFVRPQVALRGNPESFPRRHCSPTDGNLCLLGRDTGLWSIAWTLAKLLEKQLANALNGTGVEDPQGEPMEFWWNAIAPGFDGYVDGSYMLIDTAWNVGGETEGTLRASYSLQKMDDKIRFQGAVDEIRAKDGSVLAARKFPLPRGLELKKVTGTFPWRRVGYFAPPSPEGGRDRKVQDQLTFGGRSITSGSPAISMSVTVQATELSHGIDGDTWLFPLRYGPAKSFRPVKQGQRGTRPSMIIVPTLRAGTTDIGARVPSVGILKDKVIAIFGMGAIGAPVAIELARNGCSHLTVIDHDIVEPGNSIRWQLGATAWGMRKTAAVKQHVESEYPGVEVEAIDHTVGIATAAHGNGGDHSVLPPIFGKADIVIDATASSGISRLLADHCKSAGKPMISLFGTLSLKGGVVAAYQPKSGCPTCREFAYAKDLIDKAPGSGETSGLNQPAGCAELTFTGASFDLHELSLEAVRLTVDILSQPDDFKESLVHTLTLHHGIKRVPPSWRVDVLPPMQECGCNP</sequence>
<accession>A0A271LEQ2</accession>
<protein>
    <recommendedName>
        <fullName evidence="2">THIF-type NAD/FAD binding fold domain-containing protein</fullName>
    </recommendedName>
</protein>
<proteinExistence type="predicted"/>
<dbReference type="GO" id="GO:0061504">
    <property type="term" value="P:cyclic threonylcarbamoyladenosine biosynthetic process"/>
    <property type="evidence" value="ECO:0007669"/>
    <property type="project" value="TreeGrafter"/>
</dbReference>
<dbReference type="GO" id="GO:0008641">
    <property type="term" value="F:ubiquitin-like modifier activating enzyme activity"/>
    <property type="evidence" value="ECO:0007669"/>
    <property type="project" value="InterPro"/>
</dbReference>
<comment type="caution">
    <text evidence="3">The sequence shown here is derived from an EMBL/GenBank/DDBJ whole genome shotgun (WGS) entry which is preliminary data.</text>
</comment>
<dbReference type="EMBL" id="NPKJ01000069">
    <property type="protein sequence ID" value="PAQ05698.1"/>
    <property type="molecule type" value="Genomic_DNA"/>
</dbReference>
<dbReference type="Gene3D" id="3.40.50.720">
    <property type="entry name" value="NAD(P)-binding Rossmann-like Domain"/>
    <property type="match status" value="1"/>
</dbReference>
<dbReference type="Proteomes" id="UP000216442">
    <property type="component" value="Unassembled WGS sequence"/>
</dbReference>
<dbReference type="InterPro" id="IPR016135">
    <property type="entry name" value="UBQ-conjugating_enzyme/RWD"/>
</dbReference>
<dbReference type="AlphaFoldDB" id="A0A271LEQ2"/>
<gene>
    <name evidence="3" type="ORF">CIT26_29280</name>
</gene>
<dbReference type="CDD" id="cd01483">
    <property type="entry name" value="E1_enzyme_family"/>
    <property type="match status" value="1"/>
</dbReference>
<dbReference type="InterPro" id="IPR045886">
    <property type="entry name" value="ThiF/MoeB/HesA"/>
</dbReference>
<name>A0A271LEQ2_9HYPH</name>
<dbReference type="InterPro" id="IPR035985">
    <property type="entry name" value="Ubiquitin-activating_enz"/>
</dbReference>
<dbReference type="PANTHER" id="PTHR43267:SF1">
    <property type="entry name" value="TRNA THREONYLCARBAMOYLADENOSINE DEHYDRATASE"/>
    <property type="match status" value="1"/>
</dbReference>
<dbReference type="Pfam" id="PF00899">
    <property type="entry name" value="ThiF"/>
    <property type="match status" value="1"/>
</dbReference>
<reference evidence="3 4" key="1">
    <citation type="submission" date="2017-08" db="EMBL/GenBank/DDBJ databases">
        <title>Mesorhizobium wenxinae sp. nov., a novel rhizobial species isolated from root nodules of chickpea (Cicer arietinum L.).</title>
        <authorList>
            <person name="Zhang J."/>
        </authorList>
    </citation>
    <scope>NUCLEOTIDE SEQUENCE [LARGE SCALE GENOMIC DNA]</scope>
    <source>
        <strain evidence="3 4">SDW018</strain>
    </source>
</reference>
<keyword evidence="4" id="KW-1185">Reference proteome</keyword>